<dbReference type="InterPro" id="IPR016024">
    <property type="entry name" value="ARM-type_fold"/>
</dbReference>
<evidence type="ECO:0008006" key="5">
    <source>
        <dbReference type="Google" id="ProtNLM"/>
    </source>
</evidence>
<dbReference type="PANTHER" id="PTHR46263:SF1">
    <property type="entry name" value="ARMADILLO REPEAT-CONTAINING PROTEIN 7"/>
    <property type="match status" value="1"/>
</dbReference>
<dbReference type="InterPro" id="IPR000225">
    <property type="entry name" value="Armadillo"/>
</dbReference>
<dbReference type="Gene3D" id="1.25.10.10">
    <property type="entry name" value="Leucine-rich Repeat Variant"/>
    <property type="match status" value="1"/>
</dbReference>
<evidence type="ECO:0000313" key="4">
    <source>
        <dbReference type="Proteomes" id="UP001188597"/>
    </source>
</evidence>
<dbReference type="PANTHER" id="PTHR46263">
    <property type="entry name" value="ARMADILLO REPEAT-CONTAINING PROTEIN 7"/>
    <property type="match status" value="1"/>
</dbReference>
<accession>A0AA89ADH3</accession>
<keyword evidence="1" id="KW-0677">Repeat</keyword>
<dbReference type="EMBL" id="JAVXUP010003579">
    <property type="protein sequence ID" value="KAK2998583.1"/>
    <property type="molecule type" value="Genomic_DNA"/>
</dbReference>
<protein>
    <recommendedName>
        <fullName evidence="5">Armadillo repeat-containing protein 7</fullName>
    </recommendedName>
</protein>
<dbReference type="InterPro" id="IPR011989">
    <property type="entry name" value="ARM-like"/>
</dbReference>
<dbReference type="SUPFAM" id="SSF48371">
    <property type="entry name" value="ARM repeat"/>
    <property type="match status" value="1"/>
</dbReference>
<dbReference type="SMART" id="SM00185">
    <property type="entry name" value="ARM"/>
    <property type="match status" value="2"/>
</dbReference>
<sequence>YMFTNSQRQEERTGKYGTPRVQYLQELVTQFQNASSEESKERFVANLANFAYDPFNFTFLRQLNVLELFLDCITEPNEKLVEFGVGGLCNACVDPANAAAVTQCSGIPLIIQCLSSPVRNTVNYAIGALYYLCNASNKEEILKPEVVEVIKRYAAAGAVSVSFSNLAQAFLDKHVPEHQ</sequence>
<dbReference type="Proteomes" id="UP001188597">
    <property type="component" value="Unassembled WGS sequence"/>
</dbReference>
<evidence type="ECO:0000313" key="2">
    <source>
        <dbReference type="EMBL" id="KAK2998216.1"/>
    </source>
</evidence>
<name>A0AA89ADH3_9ASTE</name>
<comment type="caution">
    <text evidence="2">The sequence shown here is derived from an EMBL/GenBank/DDBJ whole genome shotgun (WGS) entry which is preliminary data.</text>
</comment>
<dbReference type="Pfam" id="PF00514">
    <property type="entry name" value="Arm"/>
    <property type="match status" value="1"/>
</dbReference>
<keyword evidence="4" id="KW-1185">Reference proteome</keyword>
<dbReference type="EMBL" id="JAVXUP010003757">
    <property type="protein sequence ID" value="KAK2998216.1"/>
    <property type="molecule type" value="Genomic_DNA"/>
</dbReference>
<gene>
    <name evidence="3" type="ORF">RJ639_024152</name>
    <name evidence="2" type="ORF">RJ639_024699</name>
</gene>
<reference evidence="2" key="1">
    <citation type="submission" date="2022-12" db="EMBL/GenBank/DDBJ databases">
        <title>Draft genome assemblies for two species of Escallonia (Escalloniales).</title>
        <authorList>
            <person name="Chanderbali A."/>
            <person name="Dervinis C."/>
            <person name="Anghel I."/>
            <person name="Soltis D."/>
            <person name="Soltis P."/>
            <person name="Zapata F."/>
        </authorList>
    </citation>
    <scope>NUCLEOTIDE SEQUENCE</scope>
    <source>
        <strain evidence="2">UCBG64.0493</strain>
        <tissue evidence="2">Leaf</tissue>
    </source>
</reference>
<evidence type="ECO:0000256" key="1">
    <source>
        <dbReference type="ARBA" id="ARBA00022737"/>
    </source>
</evidence>
<organism evidence="2 4">
    <name type="scientific">Escallonia herrerae</name>
    <dbReference type="NCBI Taxonomy" id="1293975"/>
    <lineage>
        <taxon>Eukaryota</taxon>
        <taxon>Viridiplantae</taxon>
        <taxon>Streptophyta</taxon>
        <taxon>Embryophyta</taxon>
        <taxon>Tracheophyta</taxon>
        <taxon>Spermatophyta</taxon>
        <taxon>Magnoliopsida</taxon>
        <taxon>eudicotyledons</taxon>
        <taxon>Gunneridae</taxon>
        <taxon>Pentapetalae</taxon>
        <taxon>asterids</taxon>
        <taxon>campanulids</taxon>
        <taxon>Escalloniales</taxon>
        <taxon>Escalloniaceae</taxon>
        <taxon>Escallonia</taxon>
    </lineage>
</organism>
<dbReference type="InterPro" id="IPR042462">
    <property type="entry name" value="ARMC7"/>
</dbReference>
<proteinExistence type="predicted"/>
<evidence type="ECO:0000313" key="3">
    <source>
        <dbReference type="EMBL" id="KAK2998583.1"/>
    </source>
</evidence>
<feature type="non-terminal residue" evidence="2">
    <location>
        <position position="1"/>
    </location>
</feature>
<dbReference type="AlphaFoldDB" id="A0AA89ADH3"/>